<organism evidence="1">
    <name type="scientific">Lotharella globosa</name>
    <dbReference type="NCBI Taxonomy" id="91324"/>
    <lineage>
        <taxon>Eukaryota</taxon>
        <taxon>Sar</taxon>
        <taxon>Rhizaria</taxon>
        <taxon>Cercozoa</taxon>
        <taxon>Chlorarachniophyceae</taxon>
        <taxon>Lotharella</taxon>
    </lineage>
</organism>
<gene>
    <name evidence="1" type="ORF">LGLO00237_LOCUS24571</name>
</gene>
<name>A0A7S4DVR3_9EUKA</name>
<sequence length="127" mass="14156">MRVMHGISERLIVCDTTSDSRQHSLCIPLKCITGQPILVHASTGLRTRYNRCFPIGFFWQGEGSIAEEIAAYEVICHGSATVRRGVSLGTVWDVEVEECNSSCLHFKSYLGAASKIRNKTHADAYMY</sequence>
<evidence type="ECO:0000313" key="1">
    <source>
        <dbReference type="EMBL" id="CAE0672919.1"/>
    </source>
</evidence>
<reference evidence="1" key="1">
    <citation type="submission" date="2021-01" db="EMBL/GenBank/DDBJ databases">
        <authorList>
            <person name="Corre E."/>
            <person name="Pelletier E."/>
            <person name="Niang G."/>
            <person name="Scheremetjew M."/>
            <person name="Finn R."/>
            <person name="Kale V."/>
            <person name="Holt S."/>
            <person name="Cochrane G."/>
            <person name="Meng A."/>
            <person name="Brown T."/>
            <person name="Cohen L."/>
        </authorList>
    </citation>
    <scope>NUCLEOTIDE SEQUENCE</scope>
    <source>
        <strain evidence="1">CCCM811</strain>
    </source>
</reference>
<dbReference type="EMBL" id="HBIV01034454">
    <property type="protein sequence ID" value="CAE0672919.1"/>
    <property type="molecule type" value="Transcribed_RNA"/>
</dbReference>
<proteinExistence type="predicted"/>
<dbReference type="AlphaFoldDB" id="A0A7S4DVR3"/>
<protein>
    <submittedName>
        <fullName evidence="1">Uncharacterized protein</fullName>
    </submittedName>
</protein>
<accession>A0A7S4DVR3</accession>